<dbReference type="Proteomes" id="UP001283341">
    <property type="component" value="Unassembled WGS sequence"/>
</dbReference>
<gene>
    <name evidence="2" type="ORF">B0H66DRAFT_166468</name>
</gene>
<dbReference type="AlphaFoldDB" id="A0AAE0IKI7"/>
<keyword evidence="3" id="KW-1185">Reference proteome</keyword>
<dbReference type="EMBL" id="JAUEDM010000002">
    <property type="protein sequence ID" value="KAK3326625.1"/>
    <property type="molecule type" value="Genomic_DNA"/>
</dbReference>
<name>A0AAE0IKI7_9PEZI</name>
<feature type="compositionally biased region" description="Polar residues" evidence="1">
    <location>
        <begin position="33"/>
        <end position="52"/>
    </location>
</feature>
<sequence length="220" mass="24512">MGSLPFPSKTGQASIGPPPLPSSKGKASMGPPSLSSSTGYAPPSSTGQASDSTRQTYSVIWKHYFNSTRENTSQRFFDLAARLRQDALSYGYGLTAFQQKRTSQQNELISHGKLFVFAEYWAVHKLRALCLRNLSDLLQELVLTAGDMGHFLEFAEWCFETPRAPILQLLVMSYCGLQVEILYEHERFQNLISRNPVVWESFLGPVVKVGTMVKEGPTVN</sequence>
<reference evidence="2" key="2">
    <citation type="submission" date="2023-06" db="EMBL/GenBank/DDBJ databases">
        <authorList>
            <consortium name="Lawrence Berkeley National Laboratory"/>
            <person name="Haridas S."/>
            <person name="Hensen N."/>
            <person name="Bonometti L."/>
            <person name="Westerberg I."/>
            <person name="Brannstrom I.O."/>
            <person name="Guillou S."/>
            <person name="Cros-Aarteil S."/>
            <person name="Calhoun S."/>
            <person name="Kuo A."/>
            <person name="Mondo S."/>
            <person name="Pangilinan J."/>
            <person name="Riley R."/>
            <person name="Labutti K."/>
            <person name="Andreopoulos B."/>
            <person name="Lipzen A."/>
            <person name="Chen C."/>
            <person name="Yanf M."/>
            <person name="Daum C."/>
            <person name="Ng V."/>
            <person name="Clum A."/>
            <person name="Steindorff A."/>
            <person name="Ohm R."/>
            <person name="Martin F."/>
            <person name="Silar P."/>
            <person name="Natvig D."/>
            <person name="Lalanne C."/>
            <person name="Gautier V."/>
            <person name="Ament-Velasquez S.L."/>
            <person name="Kruys A."/>
            <person name="Hutchinson M.I."/>
            <person name="Powell A.J."/>
            <person name="Barry K."/>
            <person name="Miller A.N."/>
            <person name="Grigoriev I.V."/>
            <person name="Debuchy R."/>
            <person name="Gladieux P."/>
            <person name="Thoren M.H."/>
            <person name="Johannesson H."/>
        </authorList>
    </citation>
    <scope>NUCLEOTIDE SEQUENCE</scope>
    <source>
        <strain evidence="2">CBS 118394</strain>
    </source>
</reference>
<reference evidence="2" key="1">
    <citation type="journal article" date="2023" name="Mol. Phylogenet. Evol.">
        <title>Genome-scale phylogeny and comparative genomics of the fungal order Sordariales.</title>
        <authorList>
            <person name="Hensen N."/>
            <person name="Bonometti L."/>
            <person name="Westerberg I."/>
            <person name="Brannstrom I.O."/>
            <person name="Guillou S."/>
            <person name="Cros-Aarteil S."/>
            <person name="Calhoun S."/>
            <person name="Haridas S."/>
            <person name="Kuo A."/>
            <person name="Mondo S."/>
            <person name="Pangilinan J."/>
            <person name="Riley R."/>
            <person name="LaButti K."/>
            <person name="Andreopoulos B."/>
            <person name="Lipzen A."/>
            <person name="Chen C."/>
            <person name="Yan M."/>
            <person name="Daum C."/>
            <person name="Ng V."/>
            <person name="Clum A."/>
            <person name="Steindorff A."/>
            <person name="Ohm R.A."/>
            <person name="Martin F."/>
            <person name="Silar P."/>
            <person name="Natvig D.O."/>
            <person name="Lalanne C."/>
            <person name="Gautier V."/>
            <person name="Ament-Velasquez S.L."/>
            <person name="Kruys A."/>
            <person name="Hutchinson M.I."/>
            <person name="Powell A.J."/>
            <person name="Barry K."/>
            <person name="Miller A.N."/>
            <person name="Grigoriev I.V."/>
            <person name="Debuchy R."/>
            <person name="Gladieux P."/>
            <person name="Hiltunen Thoren M."/>
            <person name="Johannesson H."/>
        </authorList>
    </citation>
    <scope>NUCLEOTIDE SEQUENCE</scope>
    <source>
        <strain evidence="2">CBS 118394</strain>
    </source>
</reference>
<accession>A0AAE0IKI7</accession>
<feature type="region of interest" description="Disordered" evidence="1">
    <location>
        <begin position="1"/>
        <end position="52"/>
    </location>
</feature>
<organism evidence="2 3">
    <name type="scientific">Apodospora peruviana</name>
    <dbReference type="NCBI Taxonomy" id="516989"/>
    <lineage>
        <taxon>Eukaryota</taxon>
        <taxon>Fungi</taxon>
        <taxon>Dikarya</taxon>
        <taxon>Ascomycota</taxon>
        <taxon>Pezizomycotina</taxon>
        <taxon>Sordariomycetes</taxon>
        <taxon>Sordariomycetidae</taxon>
        <taxon>Sordariales</taxon>
        <taxon>Lasiosphaeriaceae</taxon>
        <taxon>Apodospora</taxon>
    </lineage>
</organism>
<comment type="caution">
    <text evidence="2">The sequence shown here is derived from an EMBL/GenBank/DDBJ whole genome shotgun (WGS) entry which is preliminary data.</text>
</comment>
<evidence type="ECO:0000256" key="1">
    <source>
        <dbReference type="SAM" id="MobiDB-lite"/>
    </source>
</evidence>
<evidence type="ECO:0000313" key="3">
    <source>
        <dbReference type="Proteomes" id="UP001283341"/>
    </source>
</evidence>
<evidence type="ECO:0000313" key="2">
    <source>
        <dbReference type="EMBL" id="KAK3326625.1"/>
    </source>
</evidence>
<protein>
    <submittedName>
        <fullName evidence="2">Uncharacterized protein</fullName>
    </submittedName>
</protein>
<proteinExistence type="predicted"/>